<evidence type="ECO:0000313" key="2">
    <source>
        <dbReference type="EMBL" id="KAG8224295.1"/>
    </source>
</evidence>
<protein>
    <recommendedName>
        <fullName evidence="1">ATPase dynein-related AAA domain-containing protein</fullName>
    </recommendedName>
</protein>
<name>A0A8K0JYT3_LADFU</name>
<dbReference type="Gene3D" id="3.40.50.300">
    <property type="entry name" value="P-loop containing nucleotide triphosphate hydrolases"/>
    <property type="match status" value="1"/>
</dbReference>
<organism evidence="2 3">
    <name type="scientific">Ladona fulva</name>
    <name type="common">Scarce chaser dragonfly</name>
    <name type="synonym">Libellula fulva</name>
    <dbReference type="NCBI Taxonomy" id="123851"/>
    <lineage>
        <taxon>Eukaryota</taxon>
        <taxon>Metazoa</taxon>
        <taxon>Ecdysozoa</taxon>
        <taxon>Arthropoda</taxon>
        <taxon>Hexapoda</taxon>
        <taxon>Insecta</taxon>
        <taxon>Pterygota</taxon>
        <taxon>Palaeoptera</taxon>
        <taxon>Odonata</taxon>
        <taxon>Epiprocta</taxon>
        <taxon>Anisoptera</taxon>
        <taxon>Libelluloidea</taxon>
        <taxon>Libellulidae</taxon>
        <taxon>Ladona</taxon>
    </lineage>
</organism>
<feature type="domain" description="ATPase dynein-related AAA" evidence="1">
    <location>
        <begin position="18"/>
        <end position="182"/>
    </location>
</feature>
<dbReference type="EMBL" id="KZ308190">
    <property type="protein sequence ID" value="KAG8224295.1"/>
    <property type="molecule type" value="Genomic_DNA"/>
</dbReference>
<accession>A0A8K0JYT3</accession>
<gene>
    <name evidence="2" type="ORF">J437_LFUL005101</name>
</gene>
<dbReference type="AlphaFoldDB" id="A0A8K0JYT3"/>
<dbReference type="PANTHER" id="PTHR21610">
    <property type="entry name" value="VON WILLEBRAND FACTOR A DOMAIN-CONTAINING PROTEIN 8"/>
    <property type="match status" value="1"/>
</dbReference>
<dbReference type="InterPro" id="IPR027417">
    <property type="entry name" value="P-loop_NTPase"/>
</dbReference>
<dbReference type="Proteomes" id="UP000792457">
    <property type="component" value="Unassembled WGS sequence"/>
</dbReference>
<dbReference type="FunFam" id="3.40.50.300:FF:000663">
    <property type="entry name" value="von Willebrand factor A domain containing 8"/>
    <property type="match status" value="1"/>
</dbReference>
<dbReference type="GO" id="GO:0005524">
    <property type="term" value="F:ATP binding"/>
    <property type="evidence" value="ECO:0007669"/>
    <property type="project" value="InterPro"/>
</dbReference>
<dbReference type="InterPro" id="IPR039891">
    <property type="entry name" value="VWA8"/>
</dbReference>
<proteinExistence type="predicted"/>
<dbReference type="SUPFAM" id="SSF52540">
    <property type="entry name" value="P-loop containing nucleoside triphosphate hydrolases"/>
    <property type="match status" value="1"/>
</dbReference>
<dbReference type="GO" id="GO:0016887">
    <property type="term" value="F:ATP hydrolysis activity"/>
    <property type="evidence" value="ECO:0007669"/>
    <property type="project" value="InterPro"/>
</dbReference>
<evidence type="ECO:0000259" key="1">
    <source>
        <dbReference type="Pfam" id="PF07728"/>
    </source>
</evidence>
<dbReference type="Pfam" id="PF07728">
    <property type="entry name" value="AAA_5"/>
    <property type="match status" value="1"/>
</dbReference>
<reference evidence="2" key="1">
    <citation type="submission" date="2013-04" db="EMBL/GenBank/DDBJ databases">
        <authorList>
            <person name="Qu J."/>
            <person name="Murali S.C."/>
            <person name="Bandaranaike D."/>
            <person name="Bellair M."/>
            <person name="Blankenburg K."/>
            <person name="Chao H."/>
            <person name="Dinh H."/>
            <person name="Doddapaneni H."/>
            <person name="Downs B."/>
            <person name="Dugan-Rocha S."/>
            <person name="Elkadiri S."/>
            <person name="Gnanaolivu R.D."/>
            <person name="Hernandez B."/>
            <person name="Javaid M."/>
            <person name="Jayaseelan J.C."/>
            <person name="Lee S."/>
            <person name="Li M."/>
            <person name="Ming W."/>
            <person name="Munidasa M."/>
            <person name="Muniz J."/>
            <person name="Nguyen L."/>
            <person name="Ongeri F."/>
            <person name="Osuji N."/>
            <person name="Pu L.-L."/>
            <person name="Puazo M."/>
            <person name="Qu C."/>
            <person name="Quiroz J."/>
            <person name="Raj R."/>
            <person name="Weissenberger G."/>
            <person name="Xin Y."/>
            <person name="Zou X."/>
            <person name="Han Y."/>
            <person name="Richards S."/>
            <person name="Worley K."/>
            <person name="Muzny D."/>
            <person name="Gibbs R."/>
        </authorList>
    </citation>
    <scope>NUCLEOTIDE SEQUENCE</scope>
    <source>
        <strain evidence="2">Sampled in the wild</strain>
    </source>
</reference>
<evidence type="ECO:0000313" key="3">
    <source>
        <dbReference type="Proteomes" id="UP000792457"/>
    </source>
</evidence>
<dbReference type="InterPro" id="IPR011704">
    <property type="entry name" value="ATPase_dyneun-rel_AAA"/>
</dbReference>
<keyword evidence="3" id="KW-1185">Reference proteome</keyword>
<comment type="caution">
    <text evidence="2">The sequence shown here is derived from an EMBL/GenBank/DDBJ whole genome shotgun (WGS) entry which is preliminary data.</text>
</comment>
<sequence length="333" mass="37841">MHIQMLEWLLQDFELGEHLLLVGNQGVGKNKLVDRLLHLLNRPREYIQLHRCKRDLISRINYQLLRDTTVQTLTLQPTVRDGVLVYEDSPLVQAIKQGHVLVVDEADKAPTHVTCILKTLVESGEMILSDGRRIVRSNDPRASLSDPRIIPLHKDFRMIFLANRPGFPFLGNDFFAALGDLFSCHAVDNPSKESEIALLRNYGPNVPEDIIVKLVKAFGELRDLADQGFVSYPYSTREVVNIVRHLEKFPQEPLGNVVRNVFDFDSYSKEAQELVIKTLHKYGIPVGAKPSNVFLGKELPLPMVKLTGKWMAQHGSGSEMNLELQENFFKLKV</sequence>
<dbReference type="GO" id="GO:0005737">
    <property type="term" value="C:cytoplasm"/>
    <property type="evidence" value="ECO:0007669"/>
    <property type="project" value="TreeGrafter"/>
</dbReference>
<dbReference type="OrthoDB" id="5186at2759"/>
<dbReference type="PANTHER" id="PTHR21610:SF9">
    <property type="entry name" value="VON WILLEBRAND FACTOR A DOMAIN-CONTAINING PROTEIN 8"/>
    <property type="match status" value="1"/>
</dbReference>
<reference evidence="2" key="2">
    <citation type="submission" date="2017-10" db="EMBL/GenBank/DDBJ databases">
        <title>Ladona fulva Genome sequencing and assembly.</title>
        <authorList>
            <person name="Murali S."/>
            <person name="Richards S."/>
            <person name="Bandaranaike D."/>
            <person name="Bellair M."/>
            <person name="Blankenburg K."/>
            <person name="Chao H."/>
            <person name="Dinh H."/>
            <person name="Doddapaneni H."/>
            <person name="Dugan-Rocha S."/>
            <person name="Elkadiri S."/>
            <person name="Gnanaolivu R."/>
            <person name="Hernandez B."/>
            <person name="Skinner E."/>
            <person name="Javaid M."/>
            <person name="Lee S."/>
            <person name="Li M."/>
            <person name="Ming W."/>
            <person name="Munidasa M."/>
            <person name="Muniz J."/>
            <person name="Nguyen L."/>
            <person name="Hughes D."/>
            <person name="Osuji N."/>
            <person name="Pu L.-L."/>
            <person name="Puazo M."/>
            <person name="Qu C."/>
            <person name="Quiroz J."/>
            <person name="Raj R."/>
            <person name="Weissenberger G."/>
            <person name="Xin Y."/>
            <person name="Zou X."/>
            <person name="Han Y."/>
            <person name="Worley K."/>
            <person name="Muzny D."/>
            <person name="Gibbs R."/>
        </authorList>
    </citation>
    <scope>NUCLEOTIDE SEQUENCE</scope>
    <source>
        <strain evidence="2">Sampled in the wild</strain>
    </source>
</reference>